<keyword evidence="10" id="KW-0832">Ubl conjugation</keyword>
<dbReference type="GO" id="GO:0004674">
    <property type="term" value="F:protein serine/threonine kinase activity"/>
    <property type="evidence" value="ECO:0007669"/>
    <property type="project" value="UniProtKB-KW"/>
</dbReference>
<evidence type="ECO:0000256" key="18">
    <source>
        <dbReference type="SAM" id="MobiDB-lite"/>
    </source>
</evidence>
<evidence type="ECO:0000259" key="20">
    <source>
        <dbReference type="PROSITE" id="PS50011"/>
    </source>
</evidence>
<keyword evidence="19" id="KW-0472">Membrane</keyword>
<protein>
    <recommendedName>
        <fullName evidence="2">non-specific serine/threonine protein kinase</fullName>
        <ecNumber evidence="2">2.7.11.1</ecNumber>
    </recommendedName>
</protein>
<feature type="region of interest" description="Disordered" evidence="18">
    <location>
        <begin position="1512"/>
        <end position="1559"/>
    </location>
</feature>
<feature type="region of interest" description="Disordered" evidence="18">
    <location>
        <begin position="3275"/>
        <end position="3373"/>
    </location>
</feature>
<dbReference type="InterPro" id="IPR011009">
    <property type="entry name" value="Kinase-like_dom_sf"/>
</dbReference>
<dbReference type="FunFam" id="1.10.510.10:FF:000029">
    <property type="entry name" value="Homeodomain-interacting protein kinase 2 isoform 1"/>
    <property type="match status" value="1"/>
</dbReference>
<keyword evidence="4" id="KW-0723">Serine/threonine-protein kinase</keyword>
<feature type="compositionally biased region" description="Polar residues" evidence="18">
    <location>
        <begin position="3597"/>
        <end position="3614"/>
    </location>
</feature>
<feature type="domain" description="Protein kinase" evidence="20">
    <location>
        <begin position="232"/>
        <end position="569"/>
    </location>
</feature>
<evidence type="ECO:0000256" key="16">
    <source>
        <dbReference type="ARBA" id="ARBA00061380"/>
    </source>
</evidence>
<dbReference type="Gene3D" id="3.30.200.20">
    <property type="entry name" value="Phosphorylase Kinase, domain 1"/>
    <property type="match status" value="1"/>
</dbReference>
<keyword evidence="19" id="KW-0812">Transmembrane</keyword>
<proteinExistence type="inferred from homology"/>
<dbReference type="Pfam" id="PF12877">
    <property type="entry name" value="KIAA1549"/>
    <property type="match status" value="3"/>
</dbReference>
<feature type="transmembrane region" description="Helical" evidence="19">
    <location>
        <begin position="3028"/>
        <end position="3052"/>
    </location>
</feature>
<evidence type="ECO:0000313" key="21">
    <source>
        <dbReference type="EMBL" id="PKU47719.1"/>
    </source>
</evidence>
<evidence type="ECO:0000256" key="15">
    <source>
        <dbReference type="ARBA" id="ARBA00048679"/>
    </source>
</evidence>
<dbReference type="InterPro" id="IPR017441">
    <property type="entry name" value="Protein_kinase_ATP_BS"/>
</dbReference>
<dbReference type="EMBL" id="KZ505671">
    <property type="protein sequence ID" value="PKU47719.1"/>
    <property type="molecule type" value="Genomic_DNA"/>
</dbReference>
<feature type="compositionally biased region" description="Low complexity" evidence="18">
    <location>
        <begin position="936"/>
        <end position="952"/>
    </location>
</feature>
<gene>
    <name evidence="21" type="ORF">llap_1999</name>
</gene>
<feature type="compositionally biased region" description="Polar residues" evidence="18">
    <location>
        <begin position="3626"/>
        <end position="3643"/>
    </location>
</feature>
<comment type="catalytic activity">
    <reaction evidence="14">
        <text>L-threonyl-[protein] + ATP = O-phospho-L-threonyl-[protein] + ADP + H(+)</text>
        <dbReference type="Rhea" id="RHEA:46608"/>
        <dbReference type="Rhea" id="RHEA-COMP:11060"/>
        <dbReference type="Rhea" id="RHEA-COMP:11605"/>
        <dbReference type="ChEBI" id="CHEBI:15378"/>
        <dbReference type="ChEBI" id="CHEBI:30013"/>
        <dbReference type="ChEBI" id="CHEBI:30616"/>
        <dbReference type="ChEBI" id="CHEBI:61977"/>
        <dbReference type="ChEBI" id="CHEBI:456216"/>
        <dbReference type="EC" id="2.7.11.1"/>
    </reaction>
</comment>
<keyword evidence="9 17" id="KW-0067">ATP-binding</keyword>
<dbReference type="PROSITE" id="PS00108">
    <property type="entry name" value="PROTEIN_KINASE_ST"/>
    <property type="match status" value="1"/>
</dbReference>
<comment type="similarity">
    <text evidence="16">Belongs to the protein kinase superfamily. CMGC Ser/Thr protein kinase family. HIPK subfamily.</text>
</comment>
<dbReference type="GO" id="GO:0005654">
    <property type="term" value="C:nucleoplasm"/>
    <property type="evidence" value="ECO:0007669"/>
    <property type="project" value="UniProtKB-ARBA"/>
</dbReference>
<dbReference type="PROSITE" id="PS50011">
    <property type="entry name" value="PROTEIN_KINASE_DOM"/>
    <property type="match status" value="1"/>
</dbReference>
<organism evidence="21 22">
    <name type="scientific">Limosa lapponica baueri</name>
    <dbReference type="NCBI Taxonomy" id="1758121"/>
    <lineage>
        <taxon>Eukaryota</taxon>
        <taxon>Metazoa</taxon>
        <taxon>Chordata</taxon>
        <taxon>Craniata</taxon>
        <taxon>Vertebrata</taxon>
        <taxon>Euteleostomi</taxon>
        <taxon>Archelosauria</taxon>
        <taxon>Archosauria</taxon>
        <taxon>Dinosauria</taxon>
        <taxon>Saurischia</taxon>
        <taxon>Theropoda</taxon>
        <taxon>Coelurosauria</taxon>
        <taxon>Aves</taxon>
        <taxon>Neognathae</taxon>
        <taxon>Neoaves</taxon>
        <taxon>Charadriiformes</taxon>
        <taxon>Scolopacidae</taxon>
        <taxon>Limosa</taxon>
    </lineage>
</organism>
<evidence type="ECO:0000256" key="4">
    <source>
        <dbReference type="ARBA" id="ARBA00022527"/>
    </source>
</evidence>
<evidence type="ECO:0000256" key="7">
    <source>
        <dbReference type="ARBA" id="ARBA00022741"/>
    </source>
</evidence>
<evidence type="ECO:0000256" key="9">
    <source>
        <dbReference type="ARBA" id="ARBA00022840"/>
    </source>
</evidence>
<dbReference type="PROSITE" id="PS00107">
    <property type="entry name" value="PROTEIN_KINASE_ATP"/>
    <property type="match status" value="1"/>
</dbReference>
<dbReference type="SMART" id="SM00220">
    <property type="entry name" value="S_TKc"/>
    <property type="match status" value="1"/>
</dbReference>
<evidence type="ECO:0000256" key="1">
    <source>
        <dbReference type="ARBA" id="ARBA00004123"/>
    </source>
</evidence>
<comment type="catalytic activity">
    <reaction evidence="15">
        <text>L-seryl-[protein] + ATP = O-phospho-L-seryl-[protein] + ADP + H(+)</text>
        <dbReference type="Rhea" id="RHEA:17989"/>
        <dbReference type="Rhea" id="RHEA-COMP:9863"/>
        <dbReference type="Rhea" id="RHEA-COMP:11604"/>
        <dbReference type="ChEBI" id="CHEBI:15378"/>
        <dbReference type="ChEBI" id="CHEBI:29999"/>
        <dbReference type="ChEBI" id="CHEBI:30616"/>
        <dbReference type="ChEBI" id="CHEBI:83421"/>
        <dbReference type="ChEBI" id="CHEBI:456216"/>
        <dbReference type="EC" id="2.7.11.1"/>
    </reaction>
</comment>
<evidence type="ECO:0000256" key="10">
    <source>
        <dbReference type="ARBA" id="ARBA00022843"/>
    </source>
</evidence>
<reference evidence="22" key="2">
    <citation type="submission" date="2017-12" db="EMBL/GenBank/DDBJ databases">
        <title>Genome sequence of the Bar-tailed Godwit (Limosa lapponica baueri).</title>
        <authorList>
            <person name="Lima N.C.B."/>
            <person name="Parody-Merino A.M."/>
            <person name="Battley P.F."/>
            <person name="Fidler A.E."/>
            <person name="Prosdocimi F."/>
        </authorList>
    </citation>
    <scope>NUCLEOTIDE SEQUENCE [LARGE SCALE GENOMIC DNA]</scope>
</reference>
<dbReference type="PANTHER" id="PTHR21590:SF3">
    <property type="entry name" value="UPF0606 PROTEIN KIAA1549L"/>
    <property type="match status" value="1"/>
</dbReference>
<evidence type="ECO:0000256" key="8">
    <source>
        <dbReference type="ARBA" id="ARBA00022777"/>
    </source>
</evidence>
<evidence type="ECO:0000256" key="14">
    <source>
        <dbReference type="ARBA" id="ARBA00047899"/>
    </source>
</evidence>
<evidence type="ECO:0000256" key="5">
    <source>
        <dbReference type="ARBA" id="ARBA00022553"/>
    </source>
</evidence>
<keyword evidence="19" id="KW-1133">Transmembrane helix</keyword>
<feature type="binding site" evidence="17">
    <location>
        <position position="261"/>
    </location>
    <ligand>
        <name>ATP</name>
        <dbReference type="ChEBI" id="CHEBI:30616"/>
    </ligand>
</feature>
<evidence type="ECO:0000256" key="13">
    <source>
        <dbReference type="ARBA" id="ARBA00023242"/>
    </source>
</evidence>
<feature type="compositionally biased region" description="Polar residues" evidence="18">
    <location>
        <begin position="3364"/>
        <end position="3373"/>
    </location>
</feature>
<feature type="region of interest" description="Disordered" evidence="18">
    <location>
        <begin position="3593"/>
        <end position="3643"/>
    </location>
</feature>
<evidence type="ECO:0000256" key="12">
    <source>
        <dbReference type="ARBA" id="ARBA00023163"/>
    </source>
</evidence>
<reference evidence="22" key="1">
    <citation type="submission" date="2017-11" db="EMBL/GenBank/DDBJ databases">
        <authorList>
            <person name="Lima N.C."/>
            <person name="Parody-Merino A.M."/>
            <person name="Battley P.F."/>
            <person name="Fidler A.E."/>
            <person name="Prosdocimi F."/>
        </authorList>
    </citation>
    <scope>NUCLEOTIDE SEQUENCE [LARGE SCALE GENOMIC DNA]</scope>
</reference>
<evidence type="ECO:0000256" key="19">
    <source>
        <dbReference type="SAM" id="Phobius"/>
    </source>
</evidence>
<accession>A0A2I0UNU5</accession>
<keyword evidence="12" id="KW-0804">Transcription</keyword>
<keyword evidence="7 17" id="KW-0547">Nucleotide-binding</keyword>
<feature type="region of interest" description="Disordered" evidence="18">
    <location>
        <begin position="3482"/>
        <end position="3524"/>
    </location>
</feature>
<feature type="region of interest" description="Disordered" evidence="18">
    <location>
        <begin position="936"/>
        <end position="990"/>
    </location>
</feature>
<dbReference type="Gene3D" id="1.10.510.10">
    <property type="entry name" value="Transferase(Phosphotransferase) domain 1"/>
    <property type="match status" value="1"/>
</dbReference>
<feature type="region of interest" description="Disordered" evidence="18">
    <location>
        <begin position="2526"/>
        <end position="2551"/>
    </location>
</feature>
<dbReference type="GO" id="GO:0005737">
    <property type="term" value="C:cytoplasm"/>
    <property type="evidence" value="ECO:0007669"/>
    <property type="project" value="UniProtKB-ARBA"/>
</dbReference>
<evidence type="ECO:0000256" key="2">
    <source>
        <dbReference type="ARBA" id="ARBA00012513"/>
    </source>
</evidence>
<feature type="compositionally biased region" description="Polar residues" evidence="18">
    <location>
        <begin position="1518"/>
        <end position="1537"/>
    </location>
</feature>
<dbReference type="SUPFAM" id="SSF56112">
    <property type="entry name" value="Protein kinase-like (PK-like)"/>
    <property type="match status" value="1"/>
</dbReference>
<evidence type="ECO:0000256" key="17">
    <source>
        <dbReference type="PROSITE-ProRule" id="PRU10141"/>
    </source>
</evidence>
<dbReference type="Proteomes" id="UP000233556">
    <property type="component" value="Unassembled WGS sequence"/>
</dbReference>
<dbReference type="InterPro" id="IPR008271">
    <property type="entry name" value="Ser/Thr_kinase_AS"/>
</dbReference>
<keyword evidence="5" id="KW-0597">Phosphoprotein</keyword>
<dbReference type="FunFam" id="3.30.200.20:FF:000022">
    <property type="entry name" value="Homeodomain-interacting protein kinase 2 isoform 1"/>
    <property type="match status" value="1"/>
</dbReference>
<dbReference type="EC" id="2.7.11.1" evidence="2"/>
<evidence type="ECO:0000256" key="11">
    <source>
        <dbReference type="ARBA" id="ARBA00023015"/>
    </source>
</evidence>
<keyword evidence="11" id="KW-0805">Transcription regulation</keyword>
<sequence length="3674" mass="398340">MDQASRLLPVGQRSFGCLCWTWVCPGGKYLGLSCAGMASQVLVYPPYVYQTQSSAFCSVKKLKLEPSSCVYHERTYPQIYVNGKNFGISPHRVSTYFQTKNPFDRPRGQNFLLQSNAVALKNIAGATKALAARAQQAQLEAPRTGTQGSRSDILEGPQRCGLKRKSEELDNQNSTMQIVDELSILPAMLQTNVGNPVTVVTTAATSKQSGTSGDGDYQLVQHEVLCSVKNTYEVLDFLGRGTFGQVVKCWKRGTNEIVAIKILKNHPSYARQGQIEVSILARLSTENADEFNFVRAYECFQHRNHTCLVFEMLEQNLYDFLKQNKFSPLQLKVIRPILQQVATALKKLKSLGLIHADLKPENIMLVDPVRQPYRVKVIDFGSASHVSKTICSTYLQSRYYSDIYVTKICSSYICVYVSVDISGVGPEYVGEGAMLWPLSHVLVVGSGQKHKIRYISQTQGLPGEQLLSMGTKTARFFCRETDAPYSSWRLKTLEEHEAETGMKSKEARKYIFNSLDDIVHVNMVMDLEGSDLLAEKADRREFVSLLKKMLLIDADLRITPAETLNHSFVTMKHLLDFPHSNQVKSCFHIMDVCKCRSNLYDSSNRNKTSLMRPVASGGAANLTASFTKIGPVRSQALTASAHSVLHQGIPLQAGTAQFGCSDVFQQALIICPPTLQGIPTNHSKPTSFSLRVDNAVPLVTQAHAIQPLQIRAGILSQTWSNQTQQILVPAWQQVAPVAAPATSLASDPVAGPQRLGDWGKMITQGTHYNSMIPQPLLTHQITLSAPQPISVGIAHVVWPQPAATKRNKLCQNRSNVLQNTNIQNSAFLSPKILNLKAVKRISCIEAQDNHNSEGQESNCCEASVRLDPDSSLPSKQRQAIFIAGSPSPAVSVITISSDTDEDDIGRTHSLRECKGSLDCEACQNTLNIDRVCSLSSPDSTLSTSSSGQSSPSPCKRSNSMSDDEQESGCDTVDGSPTSDSSGHDSPFVENGFVATTNKNKEARASVNPETKSALCTVVVPPMRLENRLHLDEQMVNTDASCQPLKKGRSVLGRINQSSIVGNRQQKLTSAFHQQHINFSQVQHFGSGPQEWNGNYAHRRQQAYIPASVAGHAFSLPQGSPNHTAVHAHLSGSTHLGGQPAILPYPSSAPLSTAAPVAHLLASPCTSRPLLQHPAYNLSHPSGIVHQVPVGINPRLLPSPTIHQTQYKPIFPPHSYIAASPAYTGFPLSPTKLSQNAASGALRCGRAWAASQAEVLALEVLPQITGVIFGGVLSRRHTGTSAGNKRLPRKEKVMSQKMNEGTCDFWLPPTMLQSVASEVDIHIKVDLKKLSLVDWQSINILEIAQLLLGVVVCVHNLSSCHWASLRRVWLYPLDSHISFLKPLFPVALLPEEIKDPFSVSEENPFVKLRIVLQVSGWQDGSLLATVGSNAQEYSKAILQGSILSQSTCRRMVCIGQQHINLAASTGSFPNWRSILSPTRPSTETKTSSVSDISMGQTLENANLLQMIKTTLTGTRTRTSDQSHLSPTLYQGSGNSASQEPAEVSAELPLRSSSQDADETAAVSGLPQLGMFATLSTTPSVTHLSTAVPFQPIPLETPSISKESTSGSDMLAAVPSPSFSSLVIQSPHTINFSKPAILPIKVPLSADPEGFFSTDSASSQVSESGSSPLSTVTVVHSSMVNHRKSPELFTGTVPFSLFGSTAVHFTEKVGKGSPSERTSFLPVYTDIPVSKTYQSSLPVTSRSLSQSPYESMYNVSSTGVKQNSQPSKAVLTDRNSDIAPLSSPVFQDKAEVPTSVFHPLGTSHLIPQMSHPQSSTALTNCTTGSTSAPFMSSASESLAEVFSSAESTLSLSLPKSLIPDAKHAHNAVLPVHAFRSETDFLFRNATHSTTSAKSPLLTETSDTFTMRARTDSPSATAADEDALQIPLTVSSQYSVVALNQTFAEDLTAGAYQANGMRLPTASARTLPTSDGFPIARTAQQPLRRGVTAKMSTNFNANRVPSYGSQLSKVSPGTLTSKRPKGSKILSTVLATGMTSPDLAAVLLITSGAGLSKLEPAITNTSATSIFVTAHVPPGAAESPDVTANRDRNMRVPTVVTPHTEYSPPRSLSHFSFGQTSRSGDRKHLASVVPPAWATQQSLVSLTTVMDSHSSSFSGILSAGSESNLDPVSSPEVVTSVSMWTNTALLSSAGISIPSVKTSVEATVREVPPSTSQLETEYHAPYSVVSGLQKTMNTNKQPLFSNPSANYTHANASQNISDLPFGVKSNSFPEFDVDMFALKTSPVQYSSLATALTVPDPLQKKHGSTAENIANFFTVGDIDTSIHYEESLHLHVPSVNHTGAFPSSLESQTTNAGKITLLAKTLGTAPMLAFQLTDNLTVSTSNANSAIHNTLSTEFPSPVTKLSSSSLLHSFIREEDIGSGNLPEFADNQLESSGYLIMDDKNRATFSVEEWDKSATRHSLVPSNISAKATKGIPLQTPTTSALQSVIITSVHASPTPLTSPFLSTTNFTHSVITVLSGVSSGAIPTVGTSEAKPLTRKSSPASPVPPSSFLSLGTENTPLPSVMALSTPVLTLTKNNTATKLTSDLSLVGTHTDFPFATRNTTALPVDVTAMFITPKSSTVTAFTLAPTAHVPRQIETTVTDTQKFLSSEITKTSTPYPLTITAALTSITASAKTTRLPPTPVENISAPPETTAAAAFANMTAAPPLDCRLSRNLMVKTVLFLNTRRMLIGNAFKESVRKGLNQVLRQAFNQNVSAQVEILEQSNNVTVGYYVTRGRLVFMPAAVIERLLAYGVSNATADIKQHVPHLQSVAALALPWKPLPAYHFQLKTELQFVGQTDNIQSCKFVQTMEQRLQRAFQDAERKVLNTSNNLTVQILNTSSVSQAVTLFYVVNNQSTTLNGTISSNLLNQLSAELVGFYLTYPPLTIAESLEYPNLDVSESTRDYWVITVIQGVDIALLGLNNQSFARLMEQRLAPLFMMSHQQGRRFKRATTVGSYTVQVVNATSVAPGYELRKKGALSASVVKNPPNNLWIIAAVLAPIAVVTVIIIIITAVLCRKNKNDFKPDTVMNLPQRAKPVQGFDYAKQHLGQQGAEDEVLPVTQETVVLPLPVRDAPASQEREITQDGSTIKTAKSNETRKRYGLACSHRGVERGFKSSKKIVPISDEEEGGILFDNIAKSAIDPFDTSSGSVQLIAIKPVALPAVHAASDRSQESAIINGEVNKALKQKSDIEHYRNKLRLKAKRKGYYDFPQVDNNKGLTERKRMYEKNQKEFDHILDPDADVSSPFAEPKNRQPMKNSVYRSRQSLNSPSPGETEMDLLVTRDRPRRGIRNSGYDTEPEIIEETNVDRVNEPRNYTRSRQAKGHSETSTLSSQPSIDEVRQQMHMLLEEAFSLASAGHGGQSRQEAYSSAPHLPYSEVVTSAPGTMTRPRGGVQWVPTYRPEMYQYSLPRPAYRFSQLPEMVMGSPPPPVPPRTGPVAVASLRRSTSDIGSKVRIPESSGADQAQHHDQASFAPGSRAPMSVGPLDQSAFHSGNTVPAVFAIPAANRPGFTGYFIPTPPTAYRNQAWMPYAGENELPGQWADSVPLPGYIEAYPRPRYQHNSPSRLPRQYSQQASMHPSLEQAPLPSTAASQQSLTENDPSDAPLTNISTAALVKAIREEVAKLAKKQTDMFEFQV</sequence>
<keyword evidence="22" id="KW-1185">Reference proteome</keyword>
<dbReference type="InterPro" id="IPR000719">
    <property type="entry name" value="Prot_kinase_dom"/>
</dbReference>
<dbReference type="PANTHER" id="PTHR21590">
    <property type="entry name" value="SEA DOMAIN-CONTAINING PROTEIN"/>
    <property type="match status" value="1"/>
</dbReference>
<evidence type="ECO:0000256" key="6">
    <source>
        <dbReference type="ARBA" id="ARBA00022679"/>
    </source>
</evidence>
<keyword evidence="13" id="KW-0539">Nucleus</keyword>
<keyword evidence="6" id="KW-0808">Transferase</keyword>
<keyword evidence="3" id="KW-1017">Isopeptide bond</keyword>
<name>A0A2I0UNU5_LIMLA</name>
<dbReference type="GO" id="GO:0005524">
    <property type="term" value="F:ATP binding"/>
    <property type="evidence" value="ECO:0007669"/>
    <property type="project" value="UniProtKB-UniRule"/>
</dbReference>
<feature type="compositionally biased region" description="Polar residues" evidence="18">
    <location>
        <begin position="3292"/>
        <end position="3309"/>
    </location>
</feature>
<evidence type="ECO:0000313" key="22">
    <source>
        <dbReference type="Proteomes" id="UP000233556"/>
    </source>
</evidence>
<dbReference type="InterPro" id="IPR024606">
    <property type="entry name" value="KIAA1549"/>
</dbReference>
<dbReference type="Pfam" id="PF00069">
    <property type="entry name" value="Pkinase"/>
    <property type="match status" value="1"/>
</dbReference>
<dbReference type="OrthoDB" id="9939624at2759"/>
<comment type="subcellular location">
    <subcellularLocation>
        <location evidence="1">Nucleus</location>
    </subcellularLocation>
</comment>
<keyword evidence="8" id="KW-0418">Kinase</keyword>
<evidence type="ECO:0000256" key="3">
    <source>
        <dbReference type="ARBA" id="ARBA00022499"/>
    </source>
</evidence>